<evidence type="ECO:0000313" key="2">
    <source>
        <dbReference type="Proteomes" id="UP000717696"/>
    </source>
</evidence>
<proteinExistence type="predicted"/>
<name>A0A9P9CX17_9HYPO</name>
<keyword evidence="2" id="KW-1185">Reference proteome</keyword>
<accession>A0A9P9CX17</accession>
<dbReference type="Proteomes" id="UP000717696">
    <property type="component" value="Unassembled WGS sequence"/>
</dbReference>
<organism evidence="1 2">
    <name type="scientific">Dactylonectria estremocensis</name>
    <dbReference type="NCBI Taxonomy" id="1079267"/>
    <lineage>
        <taxon>Eukaryota</taxon>
        <taxon>Fungi</taxon>
        <taxon>Dikarya</taxon>
        <taxon>Ascomycota</taxon>
        <taxon>Pezizomycotina</taxon>
        <taxon>Sordariomycetes</taxon>
        <taxon>Hypocreomycetidae</taxon>
        <taxon>Hypocreales</taxon>
        <taxon>Nectriaceae</taxon>
        <taxon>Dactylonectria</taxon>
    </lineage>
</organism>
<reference evidence="1" key="1">
    <citation type="journal article" date="2021" name="Nat. Commun.">
        <title>Genetic determinants of endophytism in the Arabidopsis root mycobiome.</title>
        <authorList>
            <person name="Mesny F."/>
            <person name="Miyauchi S."/>
            <person name="Thiergart T."/>
            <person name="Pickel B."/>
            <person name="Atanasova L."/>
            <person name="Karlsson M."/>
            <person name="Huettel B."/>
            <person name="Barry K.W."/>
            <person name="Haridas S."/>
            <person name="Chen C."/>
            <person name="Bauer D."/>
            <person name="Andreopoulos W."/>
            <person name="Pangilinan J."/>
            <person name="LaButti K."/>
            <person name="Riley R."/>
            <person name="Lipzen A."/>
            <person name="Clum A."/>
            <person name="Drula E."/>
            <person name="Henrissat B."/>
            <person name="Kohler A."/>
            <person name="Grigoriev I.V."/>
            <person name="Martin F.M."/>
            <person name="Hacquard S."/>
        </authorList>
    </citation>
    <scope>NUCLEOTIDE SEQUENCE</scope>
    <source>
        <strain evidence="1">MPI-CAGE-AT-0021</strain>
    </source>
</reference>
<gene>
    <name evidence="1" type="ORF">B0J13DRAFT_463244</name>
</gene>
<protein>
    <submittedName>
        <fullName evidence="1">Uncharacterized protein</fullName>
    </submittedName>
</protein>
<evidence type="ECO:0000313" key="1">
    <source>
        <dbReference type="EMBL" id="KAH7108643.1"/>
    </source>
</evidence>
<dbReference type="AlphaFoldDB" id="A0A9P9CX17"/>
<comment type="caution">
    <text evidence="1">The sequence shown here is derived from an EMBL/GenBank/DDBJ whole genome shotgun (WGS) entry which is preliminary data.</text>
</comment>
<dbReference type="OrthoDB" id="5043919at2759"/>
<dbReference type="EMBL" id="JAGMUU010000093">
    <property type="protein sequence ID" value="KAH7108643.1"/>
    <property type="molecule type" value="Genomic_DNA"/>
</dbReference>
<sequence length="416" mass="47330">MRNLVNGSYLDVEIVNEYLDILKKSYLSSEVVGIRTLEPGVNLISKEGCDRPTIIPFHDTNNWAFAVAYPDCIHWYDSNPNSVTPQFSASDGRRVVTGWTGPKHSRSEDSGILMLIGIRLLLQGTPHICQTVADQFSVTLRPRIVIELLSKTIDPSQQDFEEILHQNCPPNPSSFFDEAMFHLSPPNRPSQELVADETQSGSEQRKIILNCLSHAVHTNRSTKLSEDKSIATLWLLVQSSQRTSVFHQRHNAVRFYEAMDRLGSDTNTIREALRFSSPSPISKRPADKTIAKMKLIKDQCAFWKDLCELLWDWGDDKFVILSVIPPKVNIKRMSPGEKKDLILEFKQRLEDVLDPLSANLRETQPLVRGLVHDQLPPHSLMIEYFISERYKELTNELYEAFLSIEPSTPQVPIPAL</sequence>